<dbReference type="Pfam" id="PF02129">
    <property type="entry name" value="Peptidase_S15"/>
    <property type="match status" value="1"/>
</dbReference>
<proteinExistence type="predicted"/>
<feature type="chain" id="PRO_5046726000" evidence="2">
    <location>
        <begin position="26"/>
        <end position="610"/>
    </location>
</feature>
<evidence type="ECO:0000313" key="5">
    <source>
        <dbReference type="Proteomes" id="UP001501116"/>
    </source>
</evidence>
<dbReference type="SUPFAM" id="SSF49785">
    <property type="entry name" value="Galactose-binding domain-like"/>
    <property type="match status" value="1"/>
</dbReference>
<evidence type="ECO:0000256" key="2">
    <source>
        <dbReference type="SAM" id="SignalP"/>
    </source>
</evidence>
<evidence type="ECO:0000313" key="4">
    <source>
        <dbReference type="EMBL" id="GAA1975543.1"/>
    </source>
</evidence>
<evidence type="ECO:0000259" key="3">
    <source>
        <dbReference type="SMART" id="SM00939"/>
    </source>
</evidence>
<reference evidence="4 5" key="1">
    <citation type="journal article" date="2019" name="Int. J. Syst. Evol. Microbiol.">
        <title>The Global Catalogue of Microorganisms (GCM) 10K type strain sequencing project: providing services to taxonomists for standard genome sequencing and annotation.</title>
        <authorList>
            <consortium name="The Broad Institute Genomics Platform"/>
            <consortium name="The Broad Institute Genome Sequencing Center for Infectious Disease"/>
            <person name="Wu L."/>
            <person name="Ma J."/>
        </authorList>
    </citation>
    <scope>NUCLEOTIDE SEQUENCE [LARGE SCALE GENOMIC DNA]</scope>
    <source>
        <strain evidence="4 5">JCM 14545</strain>
    </source>
</reference>
<dbReference type="Gene3D" id="3.40.50.1820">
    <property type="entry name" value="alpha/beta hydrolase"/>
    <property type="match status" value="1"/>
</dbReference>
<feature type="domain" description="Xaa-Pro dipeptidyl-peptidase C-terminal" evidence="3">
    <location>
        <begin position="350"/>
        <end position="606"/>
    </location>
</feature>
<dbReference type="InterPro" id="IPR029058">
    <property type="entry name" value="AB_hydrolase_fold"/>
</dbReference>
<evidence type="ECO:0000256" key="1">
    <source>
        <dbReference type="ARBA" id="ARBA00022801"/>
    </source>
</evidence>
<dbReference type="RefSeq" id="WP_344425947.1">
    <property type="nucleotide sequence ID" value="NZ_BAAANN010000026.1"/>
</dbReference>
<keyword evidence="5" id="KW-1185">Reference proteome</keyword>
<dbReference type="Gene3D" id="1.10.246.70">
    <property type="match status" value="1"/>
</dbReference>
<gene>
    <name evidence="4" type="ORF">GCM10009754_58770</name>
</gene>
<protein>
    <submittedName>
        <fullName evidence="4">Xaa-Pro dipeptidyl-peptidase</fullName>
    </submittedName>
</protein>
<dbReference type="SUPFAM" id="SSF53474">
    <property type="entry name" value="alpha/beta-Hydrolases"/>
    <property type="match status" value="1"/>
</dbReference>
<feature type="signal peptide" evidence="2">
    <location>
        <begin position="1"/>
        <end position="25"/>
    </location>
</feature>
<dbReference type="Gene3D" id="2.60.120.260">
    <property type="entry name" value="Galactose-binding domain-like"/>
    <property type="match status" value="1"/>
</dbReference>
<dbReference type="InterPro" id="IPR013736">
    <property type="entry name" value="Xaa-Pro_dipept_C"/>
</dbReference>
<organism evidence="4 5">
    <name type="scientific">Amycolatopsis minnesotensis</name>
    <dbReference type="NCBI Taxonomy" id="337894"/>
    <lineage>
        <taxon>Bacteria</taxon>
        <taxon>Bacillati</taxon>
        <taxon>Actinomycetota</taxon>
        <taxon>Actinomycetes</taxon>
        <taxon>Pseudonocardiales</taxon>
        <taxon>Pseudonocardiaceae</taxon>
        <taxon>Amycolatopsis</taxon>
    </lineage>
</organism>
<dbReference type="EMBL" id="BAAANN010000026">
    <property type="protein sequence ID" value="GAA1975543.1"/>
    <property type="molecule type" value="Genomic_DNA"/>
</dbReference>
<dbReference type="InterPro" id="IPR008979">
    <property type="entry name" value="Galactose-bd-like_sf"/>
</dbReference>
<keyword evidence="1" id="KW-0378">Hydrolase</keyword>
<keyword evidence="2" id="KW-0732">Signal</keyword>
<name>A0ABN2RVK8_9PSEU</name>
<comment type="caution">
    <text evidence="4">The sequence shown here is derived from an EMBL/GenBank/DDBJ whole genome shotgun (WGS) entry which is preliminary data.</text>
</comment>
<dbReference type="Pfam" id="PF08530">
    <property type="entry name" value="PepX_C"/>
    <property type="match status" value="1"/>
</dbReference>
<dbReference type="InterPro" id="IPR000383">
    <property type="entry name" value="Xaa-Pro-like_dom"/>
</dbReference>
<dbReference type="NCBIfam" id="NF003780">
    <property type="entry name" value="PRK05371.1-1"/>
    <property type="match status" value="1"/>
</dbReference>
<dbReference type="Proteomes" id="UP001501116">
    <property type="component" value="Unassembled WGS sequence"/>
</dbReference>
<accession>A0ABN2RVK8</accession>
<dbReference type="SMART" id="SM00939">
    <property type="entry name" value="PepX_C"/>
    <property type="match status" value="1"/>
</dbReference>
<sequence>MSRRSLLLVVFTALLAIAGTVPANAQKPPAFQVKDGVTQPVFSAAAAIRESVWVETGTDLDRDGKPDRVAADIVRPSEPAARGQRVPVIMDASPYYQTLGRGNESELKTYDSAGKAVKYPLFYDNYFVPRGYAVVLVDVAGTSRSRGCLDAGGPGDVRSAKSVIDWLNGRAAGYSAVTGGSKVTADWTTGATGMIGKSWDGTVANGVAATGVDGLRTIVPIAAISSWYDYYRSDGVSFTSGTIADLTDSQESQWGHAHCAAVQQELKAGSPANGDFTPMWAGHDFVPDASEVKASVFVVHGQADHNVKTINYGQWWNALPPTTPRKIWLSQTGHVDPFDFRRQAWVDTLHRWFDRWLLDVRNGVEDEPQASIERGPDQWADGKAFPADGVRDTKFFPASGSTAGVGVLGSAQAPAGTRESFTDDGRSAAESWIAKPGDPSSSRVLFSSTALPADKQVSGTGSVTVTATPSTPTAHLSAMLVDFGPATIRSAQGEGVRNLSTESCWGENRPGDDACYQDTEATKANVTGQIVARGWADLANYASLSTPRQLTPGQPYTMTFRLSTVDHVFPAGHRIGLVIGGTDASTIAAPAKLPKVTVDLDRSSVTLPTR</sequence>